<keyword evidence="1" id="KW-0812">Transmembrane</keyword>
<dbReference type="AlphaFoldDB" id="A0A0D8L2Y4"/>
<keyword evidence="1" id="KW-0472">Membrane</keyword>
<proteinExistence type="predicted"/>
<accession>A0A0D8L2Y4</accession>
<dbReference type="PATRIC" id="fig|582.24.peg.6221"/>
<sequence length="108" mass="12566">MIRRFIILIIALILSYIIWWVGPMVAIGNFYPLARVLVRQIIIAVILFWALWPFVAFLFSRLFRFLRTPLPKPRKKIIQLDRVTARFTDAIRTLQFIALAGKKPAANG</sequence>
<evidence type="ECO:0000256" key="1">
    <source>
        <dbReference type="SAM" id="Phobius"/>
    </source>
</evidence>
<name>A0A0D8L2Y4_MORMO</name>
<dbReference type="EMBL" id="JZSH01000365">
    <property type="protein sequence ID" value="KJF76275.1"/>
    <property type="molecule type" value="Genomic_DNA"/>
</dbReference>
<feature type="transmembrane region" description="Helical" evidence="1">
    <location>
        <begin position="7"/>
        <end position="31"/>
    </location>
</feature>
<keyword evidence="1" id="KW-1133">Transmembrane helix</keyword>
<evidence type="ECO:0000313" key="3">
    <source>
        <dbReference type="Proteomes" id="UP000032582"/>
    </source>
</evidence>
<protein>
    <submittedName>
        <fullName evidence="2">Uncharacterized protein</fullName>
    </submittedName>
</protein>
<feature type="transmembrane region" description="Helical" evidence="1">
    <location>
        <begin position="37"/>
        <end position="59"/>
    </location>
</feature>
<comment type="caution">
    <text evidence="2">The sequence shown here is derived from an EMBL/GenBank/DDBJ whole genome shotgun (WGS) entry which is preliminary data.</text>
</comment>
<reference evidence="2 3" key="1">
    <citation type="submission" date="2015-02" db="EMBL/GenBank/DDBJ databases">
        <title>Whole genome shotgun sequencing of cultured foodborne pathogen.</title>
        <authorList>
            <person name="Timme R."/>
            <person name="Allard M.W."/>
            <person name="Strain E."/>
            <person name="Evans P.S."/>
            <person name="Brown E."/>
        </authorList>
    </citation>
    <scope>NUCLEOTIDE SEQUENCE [LARGE SCALE GENOMIC DNA]</scope>
    <source>
        <strain evidence="2 3">GCSL-TSO-24</strain>
    </source>
</reference>
<evidence type="ECO:0000313" key="2">
    <source>
        <dbReference type="EMBL" id="KJF76275.1"/>
    </source>
</evidence>
<dbReference type="Proteomes" id="UP000032582">
    <property type="component" value="Unassembled WGS sequence"/>
</dbReference>
<organism evidence="2 3">
    <name type="scientific">Morganella morganii</name>
    <name type="common">Proteus morganii</name>
    <dbReference type="NCBI Taxonomy" id="582"/>
    <lineage>
        <taxon>Bacteria</taxon>
        <taxon>Pseudomonadati</taxon>
        <taxon>Pseudomonadota</taxon>
        <taxon>Gammaproteobacteria</taxon>
        <taxon>Enterobacterales</taxon>
        <taxon>Morganellaceae</taxon>
        <taxon>Morganella</taxon>
    </lineage>
</organism>
<gene>
    <name evidence="2" type="ORF">UA45_19510</name>
</gene>